<dbReference type="RefSeq" id="WP_191615367.1">
    <property type="nucleotide sequence ID" value="NZ_JACYFG010000003.1"/>
</dbReference>
<accession>A0A927F4E6</accession>
<evidence type="ECO:0000313" key="3">
    <source>
        <dbReference type="EMBL" id="MBD5778232.1"/>
    </source>
</evidence>
<protein>
    <submittedName>
        <fullName evidence="3">Type II toxin-antitoxin system RelE/ParE family toxin</fullName>
    </submittedName>
</protein>
<dbReference type="Pfam" id="PF05016">
    <property type="entry name" value="ParE_toxin"/>
    <property type="match status" value="1"/>
</dbReference>
<name>A0A927F4E6_9BACT</name>
<comment type="caution">
    <text evidence="3">The sequence shown here is derived from an EMBL/GenBank/DDBJ whole genome shotgun (WGS) entry which is preliminary data.</text>
</comment>
<evidence type="ECO:0000256" key="2">
    <source>
        <dbReference type="ARBA" id="ARBA00022649"/>
    </source>
</evidence>
<comment type="similarity">
    <text evidence="1">Belongs to the RelE toxin family.</text>
</comment>
<keyword evidence="2" id="KW-1277">Toxin-antitoxin system</keyword>
<reference evidence="3" key="1">
    <citation type="submission" date="2020-09" db="EMBL/GenBank/DDBJ databases">
        <title>Pelagicoccus enzymogenes sp. nov. with an EPS production, isolated from marine sediment.</title>
        <authorList>
            <person name="Feng X."/>
        </authorList>
    </citation>
    <scope>NUCLEOTIDE SEQUENCE</scope>
    <source>
        <strain evidence="3">NFK12</strain>
    </source>
</reference>
<dbReference type="EMBL" id="JACYFG010000003">
    <property type="protein sequence ID" value="MBD5778232.1"/>
    <property type="molecule type" value="Genomic_DNA"/>
</dbReference>
<organism evidence="3 4">
    <name type="scientific">Pelagicoccus enzymogenes</name>
    <dbReference type="NCBI Taxonomy" id="2773457"/>
    <lineage>
        <taxon>Bacteria</taxon>
        <taxon>Pseudomonadati</taxon>
        <taxon>Verrucomicrobiota</taxon>
        <taxon>Opitutia</taxon>
        <taxon>Puniceicoccales</taxon>
        <taxon>Pelagicoccaceae</taxon>
        <taxon>Pelagicoccus</taxon>
    </lineage>
</organism>
<gene>
    <name evidence="3" type="ORF">IEN85_01830</name>
</gene>
<keyword evidence="4" id="KW-1185">Reference proteome</keyword>
<dbReference type="InterPro" id="IPR035093">
    <property type="entry name" value="RelE/ParE_toxin_dom_sf"/>
</dbReference>
<dbReference type="Proteomes" id="UP000622317">
    <property type="component" value="Unassembled WGS sequence"/>
</dbReference>
<evidence type="ECO:0000313" key="4">
    <source>
        <dbReference type="Proteomes" id="UP000622317"/>
    </source>
</evidence>
<sequence length="86" mass="10315">MADYKIEIKRSAAEELEKIQKKDRDRIIEKIQALSEDPRPPQSKKLSGEEKYRIRHGDYRVLYQIYDEVITVVVVRVAHRKEAYKR</sequence>
<dbReference type="InterPro" id="IPR007712">
    <property type="entry name" value="RelE/ParE_toxin"/>
</dbReference>
<dbReference type="PANTHER" id="PTHR35601:SF1">
    <property type="entry name" value="TOXIN RELE"/>
    <property type="match status" value="1"/>
</dbReference>
<dbReference type="NCBIfam" id="TIGR02385">
    <property type="entry name" value="RelE_StbE"/>
    <property type="match status" value="1"/>
</dbReference>
<dbReference type="PANTHER" id="PTHR35601">
    <property type="entry name" value="TOXIN RELE"/>
    <property type="match status" value="1"/>
</dbReference>
<evidence type="ECO:0000256" key="1">
    <source>
        <dbReference type="ARBA" id="ARBA00006226"/>
    </source>
</evidence>
<proteinExistence type="inferred from homology"/>
<dbReference type="Gene3D" id="3.30.2310.20">
    <property type="entry name" value="RelE-like"/>
    <property type="match status" value="1"/>
</dbReference>
<dbReference type="AlphaFoldDB" id="A0A927F4E6"/>
<dbReference type="SUPFAM" id="SSF143011">
    <property type="entry name" value="RelE-like"/>
    <property type="match status" value="1"/>
</dbReference>